<keyword evidence="4" id="KW-1185">Reference proteome</keyword>
<dbReference type="AlphaFoldDB" id="A0A239LKL1"/>
<feature type="signal peptide" evidence="1">
    <location>
        <begin position="1"/>
        <end position="22"/>
    </location>
</feature>
<evidence type="ECO:0000313" key="3">
    <source>
        <dbReference type="EMBL" id="SNT30432.1"/>
    </source>
</evidence>
<evidence type="ECO:0000313" key="4">
    <source>
        <dbReference type="Proteomes" id="UP000198356"/>
    </source>
</evidence>
<dbReference type="EMBL" id="FZOU01000007">
    <property type="protein sequence ID" value="SNT30432.1"/>
    <property type="molecule type" value="Genomic_DNA"/>
</dbReference>
<organism evidence="3 4">
    <name type="scientific">Granulicella rosea</name>
    <dbReference type="NCBI Taxonomy" id="474952"/>
    <lineage>
        <taxon>Bacteria</taxon>
        <taxon>Pseudomonadati</taxon>
        <taxon>Acidobacteriota</taxon>
        <taxon>Terriglobia</taxon>
        <taxon>Terriglobales</taxon>
        <taxon>Acidobacteriaceae</taxon>
        <taxon>Granulicella</taxon>
    </lineage>
</organism>
<reference evidence="3 4" key="1">
    <citation type="submission" date="2017-06" db="EMBL/GenBank/DDBJ databases">
        <authorList>
            <person name="Kim H.J."/>
            <person name="Triplett B.A."/>
        </authorList>
    </citation>
    <scope>NUCLEOTIDE SEQUENCE [LARGE SCALE GENOMIC DNA]</scope>
    <source>
        <strain evidence="3 4">DSM 18704</strain>
    </source>
</reference>
<sequence length="296" mass="31451">MPRSKALALMLSLATLSASAVAQYGQNASPAGPGTVNYIEGQAMLAGHPLNQRSNATIQPGQVLTTGAGKAEILLTPGVFLRIGPNSAVRMVSPDLTYTEVELERGRADVEVDQLYKQNDIVIRQQGVQTQLVETGLYEFNADNGSLNVFEGKAAVFTGDTMDVKPENQRATVVKGGHQFTVTATGKPQGFDKAAAESDDLYKWSGLRSQYLGEATSQIAPYGEAPGWAYAPGLYGYTWLPGDGLFYSPFGYGFYSPFYFGAGFGYGYGYGGYRGGFGGYGARGFASGGFHGGGRR</sequence>
<evidence type="ECO:0000256" key="1">
    <source>
        <dbReference type="SAM" id="SignalP"/>
    </source>
</evidence>
<dbReference type="OrthoDB" id="115505at2"/>
<gene>
    <name evidence="3" type="ORF">SAMN05421770_10765</name>
</gene>
<dbReference type="Proteomes" id="UP000198356">
    <property type="component" value="Unassembled WGS sequence"/>
</dbReference>
<feature type="domain" description="FecR protein" evidence="2">
    <location>
        <begin position="64"/>
        <end position="154"/>
    </location>
</feature>
<name>A0A239LKL1_9BACT</name>
<protein>
    <submittedName>
        <fullName evidence="3">FecR family protein</fullName>
    </submittedName>
</protein>
<accession>A0A239LKL1</accession>
<dbReference type="Pfam" id="PF04773">
    <property type="entry name" value="FecR"/>
    <property type="match status" value="1"/>
</dbReference>
<feature type="chain" id="PRO_5013077007" evidence="1">
    <location>
        <begin position="23"/>
        <end position="296"/>
    </location>
</feature>
<evidence type="ECO:0000259" key="2">
    <source>
        <dbReference type="Pfam" id="PF04773"/>
    </source>
</evidence>
<dbReference type="InterPro" id="IPR006860">
    <property type="entry name" value="FecR"/>
</dbReference>
<proteinExistence type="predicted"/>
<keyword evidence="1" id="KW-0732">Signal</keyword>